<protein>
    <submittedName>
        <fullName evidence="5">Short-chain alcohol dehydrogenase/reductase</fullName>
    </submittedName>
</protein>
<sequence>MHFYFITGTSSGIGKALAEQLLLREDVRVYGISRTSGINHPNYQHIFADLSDAAQLNQLYPLFKKVYQQTDSVYLINNAAVIEPIRYAGDFSEQAIQQFIQVNLNTPVQLINAFLNIPDTDFQKRVILNVSSGAATKVIDGWSLYGSTKAALDHFSLHIAKELQIKGEGKTTVFSIAPGVVDTPMQEKIRNTAEENFSTVDRFNQLKQNNELVSASIISEKYIRILDQPLDFPNVIFSLRDIS</sequence>
<dbReference type="Proteomes" id="UP000001822">
    <property type="component" value="Chromosome"/>
</dbReference>
<dbReference type="InterPro" id="IPR002347">
    <property type="entry name" value="SDR_fam"/>
</dbReference>
<evidence type="ECO:0000256" key="2">
    <source>
        <dbReference type="ARBA" id="ARBA00022490"/>
    </source>
</evidence>
<reference evidence="5 6" key="1">
    <citation type="journal article" date="2007" name="Appl. Environ. Microbiol.">
        <title>Genome sequence of the cellulolytic gliding bacterium Cytophaga hutchinsonii.</title>
        <authorList>
            <person name="Xie G."/>
            <person name="Bruce D.C."/>
            <person name="Challacombe J.F."/>
            <person name="Chertkov O."/>
            <person name="Detter J.C."/>
            <person name="Gilna P."/>
            <person name="Han C.S."/>
            <person name="Lucas S."/>
            <person name="Misra M."/>
            <person name="Myers G.L."/>
            <person name="Richardson P."/>
            <person name="Tapia R."/>
            <person name="Thayer N."/>
            <person name="Thompson L.S."/>
            <person name="Brettin T.S."/>
            <person name="Henrissat B."/>
            <person name="Wilson D.B."/>
            <person name="McBride M.J."/>
        </authorList>
    </citation>
    <scope>NUCLEOTIDE SEQUENCE [LARGE SCALE GENOMIC DNA]</scope>
    <source>
        <strain evidence="6">ATCC 33406 / DSM 1761 / CIP 103989 / NBRC 15051 / NCIMB 9469 / D465</strain>
    </source>
</reference>
<keyword evidence="2" id="KW-0963">Cytoplasm</keyword>
<keyword evidence="3" id="KW-0521">NADP</keyword>
<dbReference type="OrthoDB" id="9794387at2"/>
<dbReference type="PRINTS" id="PR00081">
    <property type="entry name" value="GDHRDH"/>
</dbReference>
<dbReference type="PANTHER" id="PTHR44085">
    <property type="entry name" value="SEPIAPTERIN REDUCTASE"/>
    <property type="match status" value="1"/>
</dbReference>
<dbReference type="InterPro" id="IPR020904">
    <property type="entry name" value="Sc_DH/Rdtase_CS"/>
</dbReference>
<keyword evidence="6" id="KW-1185">Reference proteome</keyword>
<dbReference type="KEGG" id="chu:CHU_2989"/>
<evidence type="ECO:0000256" key="1">
    <source>
        <dbReference type="ARBA" id="ARBA00004496"/>
    </source>
</evidence>
<evidence type="ECO:0000313" key="6">
    <source>
        <dbReference type="Proteomes" id="UP000001822"/>
    </source>
</evidence>
<proteinExistence type="predicted"/>
<dbReference type="RefSeq" id="WP_011586340.1">
    <property type="nucleotide sequence ID" value="NC_008255.1"/>
</dbReference>
<dbReference type="AlphaFoldDB" id="A0A6N4SV76"/>
<dbReference type="GO" id="GO:0006729">
    <property type="term" value="P:tetrahydrobiopterin biosynthetic process"/>
    <property type="evidence" value="ECO:0007669"/>
    <property type="project" value="TreeGrafter"/>
</dbReference>
<comment type="subcellular location">
    <subcellularLocation>
        <location evidence="1">Cytoplasm</location>
    </subcellularLocation>
</comment>
<gene>
    <name evidence="5" type="ordered locus">CHU_2989</name>
</gene>
<dbReference type="InterPro" id="IPR051721">
    <property type="entry name" value="Biopterin_syn/organic_redct"/>
</dbReference>
<dbReference type="PROSITE" id="PS00061">
    <property type="entry name" value="ADH_SHORT"/>
    <property type="match status" value="1"/>
</dbReference>
<keyword evidence="4" id="KW-0560">Oxidoreductase</keyword>
<evidence type="ECO:0000256" key="3">
    <source>
        <dbReference type="ARBA" id="ARBA00022857"/>
    </source>
</evidence>
<dbReference type="EMBL" id="CP000383">
    <property type="protein sequence ID" value="ABG60230.1"/>
    <property type="molecule type" value="Genomic_DNA"/>
</dbReference>
<dbReference type="GO" id="GO:0005737">
    <property type="term" value="C:cytoplasm"/>
    <property type="evidence" value="ECO:0007669"/>
    <property type="project" value="UniProtKB-SubCell"/>
</dbReference>
<accession>A0A6N4SV76</accession>
<evidence type="ECO:0000256" key="4">
    <source>
        <dbReference type="ARBA" id="ARBA00023002"/>
    </source>
</evidence>
<organism evidence="5 6">
    <name type="scientific">Cytophaga hutchinsonii (strain ATCC 33406 / DSM 1761 / CIP 103989 / NBRC 15051 / NCIMB 9469 / D465)</name>
    <dbReference type="NCBI Taxonomy" id="269798"/>
    <lineage>
        <taxon>Bacteria</taxon>
        <taxon>Pseudomonadati</taxon>
        <taxon>Bacteroidota</taxon>
        <taxon>Cytophagia</taxon>
        <taxon>Cytophagales</taxon>
        <taxon>Cytophagaceae</taxon>
        <taxon>Cytophaga</taxon>
    </lineage>
</organism>
<dbReference type="InterPro" id="IPR036291">
    <property type="entry name" value="NAD(P)-bd_dom_sf"/>
</dbReference>
<dbReference type="Pfam" id="PF00106">
    <property type="entry name" value="adh_short"/>
    <property type="match status" value="1"/>
</dbReference>
<dbReference type="CDD" id="cd05367">
    <property type="entry name" value="SPR-like_SDR_c"/>
    <property type="match status" value="1"/>
</dbReference>
<evidence type="ECO:0000313" key="5">
    <source>
        <dbReference type="EMBL" id="ABG60230.1"/>
    </source>
</evidence>
<dbReference type="SUPFAM" id="SSF51735">
    <property type="entry name" value="NAD(P)-binding Rossmann-fold domains"/>
    <property type="match status" value="1"/>
</dbReference>
<dbReference type="PANTHER" id="PTHR44085:SF2">
    <property type="entry name" value="SEPIAPTERIN REDUCTASE"/>
    <property type="match status" value="1"/>
</dbReference>
<dbReference type="Gene3D" id="3.40.50.720">
    <property type="entry name" value="NAD(P)-binding Rossmann-like Domain"/>
    <property type="match status" value="1"/>
</dbReference>
<name>A0A6N4SV76_CYTH3</name>
<dbReference type="GO" id="GO:0004757">
    <property type="term" value="F:sepiapterin reductase (NADP+) activity"/>
    <property type="evidence" value="ECO:0007669"/>
    <property type="project" value="TreeGrafter"/>
</dbReference>